<evidence type="ECO:0000313" key="1">
    <source>
        <dbReference type="EMBL" id="ELY87709.1"/>
    </source>
</evidence>
<reference evidence="1 2" key="1">
    <citation type="journal article" date="2014" name="PLoS Genet.">
        <title>Phylogenetically driven sequencing of extremely halophilic archaea reveals strategies for static and dynamic osmo-response.</title>
        <authorList>
            <person name="Becker E.A."/>
            <person name="Seitzer P.M."/>
            <person name="Tritt A."/>
            <person name="Larsen D."/>
            <person name="Krusor M."/>
            <person name="Yao A.I."/>
            <person name="Wu D."/>
            <person name="Madern D."/>
            <person name="Eisen J.A."/>
            <person name="Darling A.E."/>
            <person name="Facciotti M.T."/>
        </authorList>
    </citation>
    <scope>NUCLEOTIDE SEQUENCE [LARGE SCALE GENOMIC DNA]</scope>
    <source>
        <strain evidence="1 2">JCM 10989</strain>
    </source>
</reference>
<sequence length="216" mass="24613">MHRACVKNIFPFVVVKYNFIFQKMVRAIIFEPYQAQTGVDKFAIDTHFTEVVTCSEHFLHVAVIYWNAGCSYSTLSVRVGEETCCSSRNIVPVTCIVVIIREFLIGLQRYWVLWLGFNIDPFNGDRNTFNSAFCFCSSASYTGDGSRCSTFDCFNIFATERSIIVHLNIDTFLVVRIGRYPDFDIVEPAVELLFDLLSRVVGTFNANPLFSRNSVV</sequence>
<accession>L9ZMW8</accession>
<comment type="caution">
    <text evidence="1">The sequence shown here is derived from an EMBL/GenBank/DDBJ whole genome shotgun (WGS) entry which is preliminary data.</text>
</comment>
<evidence type="ECO:0000313" key="2">
    <source>
        <dbReference type="Proteomes" id="UP000011519"/>
    </source>
</evidence>
<dbReference type="AlphaFoldDB" id="L9ZMW8"/>
<protein>
    <submittedName>
        <fullName evidence="1">Uncharacterized protein</fullName>
    </submittedName>
</protein>
<organism evidence="1 2">
    <name type="scientific">Natrialba hulunbeirensis JCM 10989</name>
    <dbReference type="NCBI Taxonomy" id="1227493"/>
    <lineage>
        <taxon>Archaea</taxon>
        <taxon>Methanobacteriati</taxon>
        <taxon>Methanobacteriota</taxon>
        <taxon>Stenosarchaea group</taxon>
        <taxon>Halobacteria</taxon>
        <taxon>Halobacteriales</taxon>
        <taxon>Natrialbaceae</taxon>
        <taxon>Natrialba</taxon>
    </lineage>
</organism>
<dbReference type="EMBL" id="AOIM01000041">
    <property type="protein sequence ID" value="ELY87709.1"/>
    <property type="molecule type" value="Genomic_DNA"/>
</dbReference>
<name>L9ZMW8_9EURY</name>
<keyword evidence="2" id="KW-1185">Reference proteome</keyword>
<dbReference type="Proteomes" id="UP000011519">
    <property type="component" value="Unassembled WGS sequence"/>
</dbReference>
<proteinExistence type="predicted"/>
<gene>
    <name evidence="1" type="ORF">C483_17458</name>
</gene>